<dbReference type="PANTHER" id="PTHR30040:SF2">
    <property type="entry name" value="FAD:PROTEIN FMN TRANSFERASE"/>
    <property type="match status" value="1"/>
</dbReference>
<comment type="caution">
    <text evidence="11">The sequence shown here is derived from an EMBL/GenBank/DDBJ whole genome shotgun (WGS) entry which is preliminary data.</text>
</comment>
<evidence type="ECO:0000256" key="8">
    <source>
        <dbReference type="ARBA" id="ARBA00022842"/>
    </source>
</evidence>
<evidence type="ECO:0000256" key="5">
    <source>
        <dbReference type="ARBA" id="ARBA00022679"/>
    </source>
</evidence>
<evidence type="ECO:0000256" key="3">
    <source>
        <dbReference type="ARBA" id="ARBA00016337"/>
    </source>
</evidence>
<evidence type="ECO:0000313" key="12">
    <source>
        <dbReference type="Proteomes" id="UP001165368"/>
    </source>
</evidence>
<dbReference type="InterPro" id="IPR024932">
    <property type="entry name" value="ApbE"/>
</dbReference>
<dbReference type="Pfam" id="PF02424">
    <property type="entry name" value="ApbE"/>
    <property type="match status" value="1"/>
</dbReference>
<dbReference type="Gene3D" id="3.10.520.10">
    <property type="entry name" value="ApbE-like domains"/>
    <property type="match status" value="1"/>
</dbReference>
<dbReference type="SUPFAM" id="SSF143631">
    <property type="entry name" value="ApbE-like"/>
    <property type="match status" value="1"/>
</dbReference>
<dbReference type="Proteomes" id="UP001165368">
    <property type="component" value="Unassembled WGS sequence"/>
</dbReference>
<dbReference type="EC" id="2.7.1.180" evidence="2"/>
<name>A0ABS9LD11_9MICC</name>
<keyword evidence="7" id="KW-0274">FAD</keyword>
<proteinExistence type="predicted"/>
<keyword evidence="5 11" id="KW-0808">Transferase</keyword>
<protein>
    <recommendedName>
        <fullName evidence="3">FAD:protein FMN transferase</fullName>
        <ecNumber evidence="2">2.7.1.180</ecNumber>
    </recommendedName>
    <alternativeName>
        <fullName evidence="9">Flavin transferase</fullName>
    </alternativeName>
</protein>
<comment type="cofactor">
    <cofactor evidence="1">
        <name>Mg(2+)</name>
        <dbReference type="ChEBI" id="CHEBI:18420"/>
    </cofactor>
</comment>
<evidence type="ECO:0000256" key="2">
    <source>
        <dbReference type="ARBA" id="ARBA00011955"/>
    </source>
</evidence>
<reference evidence="11" key="1">
    <citation type="submission" date="2022-01" db="EMBL/GenBank/DDBJ databases">
        <authorList>
            <person name="Jo J.-H."/>
            <person name="Im W.-T."/>
        </authorList>
    </citation>
    <scope>NUCLEOTIDE SEQUENCE</scope>
    <source>
        <strain evidence="11">I2-34</strain>
    </source>
</reference>
<keyword evidence="4" id="KW-0285">Flavoprotein</keyword>
<organism evidence="11 12">
    <name type="scientific">Arthrobacter hankyongi</name>
    <dbReference type="NCBI Taxonomy" id="2904801"/>
    <lineage>
        <taxon>Bacteria</taxon>
        <taxon>Bacillati</taxon>
        <taxon>Actinomycetota</taxon>
        <taxon>Actinomycetes</taxon>
        <taxon>Micrococcales</taxon>
        <taxon>Micrococcaceae</taxon>
        <taxon>Arthrobacter</taxon>
    </lineage>
</organism>
<keyword evidence="12" id="KW-1185">Reference proteome</keyword>
<evidence type="ECO:0000256" key="9">
    <source>
        <dbReference type="ARBA" id="ARBA00031306"/>
    </source>
</evidence>
<dbReference type="PANTHER" id="PTHR30040">
    <property type="entry name" value="THIAMINE BIOSYNTHESIS LIPOPROTEIN APBE"/>
    <property type="match status" value="1"/>
</dbReference>
<keyword evidence="8" id="KW-0460">Magnesium</keyword>
<sequence length="314" mass="33164">MACETWEVWGTEASVVVTEPAALTAASALVRQVLQSVDEACSRFRSDSELMRLRAPLARGTEVSQTLALLVRQAVRAAKWTGGDVDPTLGNNLLALGYDRDLRSIDPIARRSPAEPAAAGAAPHLPGWKRLRLDGTWLQVPADLLLDLGATAKAVAADLAAAKVFEALDCGVLVSLGGDLASAGPCPDGGWQVLVQDTGADPAQQVSLAPGCAMATSSTRKRRWQYAGREMHHILDPRFGQPAEAVWRSATVASRSCLRANAFSTAAIVRGYAAVGWLESRKLAARLVDRNGNVVVTGGWPQPAYQPAGESAHG</sequence>
<keyword evidence="6" id="KW-0479">Metal-binding</keyword>
<evidence type="ECO:0000256" key="4">
    <source>
        <dbReference type="ARBA" id="ARBA00022630"/>
    </source>
</evidence>
<gene>
    <name evidence="11" type="ORF">LVY72_22025</name>
</gene>
<dbReference type="InterPro" id="IPR003374">
    <property type="entry name" value="ApbE-like_sf"/>
</dbReference>
<dbReference type="RefSeq" id="WP_237826658.1">
    <property type="nucleotide sequence ID" value="NZ_JAKLTQ010000027.1"/>
</dbReference>
<dbReference type="EMBL" id="JAKLTQ010000027">
    <property type="protein sequence ID" value="MCG2624572.1"/>
    <property type="molecule type" value="Genomic_DNA"/>
</dbReference>
<evidence type="ECO:0000256" key="1">
    <source>
        <dbReference type="ARBA" id="ARBA00001946"/>
    </source>
</evidence>
<evidence type="ECO:0000313" key="11">
    <source>
        <dbReference type="EMBL" id="MCG2624572.1"/>
    </source>
</evidence>
<accession>A0ABS9LD11</accession>
<dbReference type="GO" id="GO:0016740">
    <property type="term" value="F:transferase activity"/>
    <property type="evidence" value="ECO:0007669"/>
    <property type="project" value="UniProtKB-KW"/>
</dbReference>
<evidence type="ECO:0000256" key="7">
    <source>
        <dbReference type="ARBA" id="ARBA00022827"/>
    </source>
</evidence>
<evidence type="ECO:0000256" key="10">
    <source>
        <dbReference type="ARBA" id="ARBA00048540"/>
    </source>
</evidence>
<comment type="catalytic activity">
    <reaction evidence="10">
        <text>L-threonyl-[protein] + FAD = FMN-L-threonyl-[protein] + AMP + H(+)</text>
        <dbReference type="Rhea" id="RHEA:36847"/>
        <dbReference type="Rhea" id="RHEA-COMP:11060"/>
        <dbReference type="Rhea" id="RHEA-COMP:11061"/>
        <dbReference type="ChEBI" id="CHEBI:15378"/>
        <dbReference type="ChEBI" id="CHEBI:30013"/>
        <dbReference type="ChEBI" id="CHEBI:57692"/>
        <dbReference type="ChEBI" id="CHEBI:74257"/>
        <dbReference type="ChEBI" id="CHEBI:456215"/>
        <dbReference type="EC" id="2.7.1.180"/>
    </reaction>
</comment>
<evidence type="ECO:0000256" key="6">
    <source>
        <dbReference type="ARBA" id="ARBA00022723"/>
    </source>
</evidence>